<keyword evidence="12" id="KW-1185">Reference proteome</keyword>
<reference evidence="12" key="1">
    <citation type="journal article" date="2019" name="Int. J. Syst. Evol. Microbiol.">
        <title>The Global Catalogue of Microorganisms (GCM) 10K type strain sequencing project: providing services to taxonomists for standard genome sequencing and annotation.</title>
        <authorList>
            <consortium name="The Broad Institute Genomics Platform"/>
            <consortium name="The Broad Institute Genome Sequencing Center for Infectious Disease"/>
            <person name="Wu L."/>
            <person name="Ma J."/>
        </authorList>
    </citation>
    <scope>NUCLEOTIDE SEQUENCE [LARGE SCALE GENOMIC DNA]</scope>
    <source>
        <strain evidence="12">NBRC 112502</strain>
    </source>
</reference>
<evidence type="ECO:0000313" key="11">
    <source>
        <dbReference type="EMBL" id="GLR68757.1"/>
    </source>
</evidence>
<accession>A0ABQ6ABR1</accession>
<evidence type="ECO:0000313" key="12">
    <source>
        <dbReference type="Proteomes" id="UP001156641"/>
    </source>
</evidence>
<evidence type="ECO:0000256" key="4">
    <source>
        <dbReference type="ARBA" id="ARBA00022692"/>
    </source>
</evidence>
<feature type="transmembrane region" description="Helical" evidence="9">
    <location>
        <begin position="64"/>
        <end position="90"/>
    </location>
</feature>
<comment type="subcellular location">
    <subcellularLocation>
        <location evidence="1 9">Cell membrane</location>
        <topology evidence="1 9">Multi-pass membrane protein</topology>
    </subcellularLocation>
</comment>
<protein>
    <submittedName>
        <fullName evidence="11">Peptide ABC transporter permease</fullName>
    </submittedName>
</protein>
<dbReference type="Proteomes" id="UP001156641">
    <property type="component" value="Unassembled WGS sequence"/>
</dbReference>
<name>A0ABQ6ABR1_9PROT</name>
<feature type="transmembrane region" description="Helical" evidence="9">
    <location>
        <begin position="236"/>
        <end position="262"/>
    </location>
</feature>
<evidence type="ECO:0000256" key="5">
    <source>
        <dbReference type="ARBA" id="ARBA00022856"/>
    </source>
</evidence>
<dbReference type="PANTHER" id="PTHR43386">
    <property type="entry name" value="OLIGOPEPTIDE TRANSPORT SYSTEM PERMEASE PROTEIN APPC"/>
    <property type="match status" value="1"/>
</dbReference>
<dbReference type="Pfam" id="PF00528">
    <property type="entry name" value="BPD_transp_1"/>
    <property type="match status" value="1"/>
</dbReference>
<feature type="domain" description="ABC transmembrane type-1" evidence="10">
    <location>
        <begin position="67"/>
        <end position="257"/>
    </location>
</feature>
<evidence type="ECO:0000256" key="7">
    <source>
        <dbReference type="ARBA" id="ARBA00022989"/>
    </source>
</evidence>
<keyword evidence="5" id="KW-0571">Peptide transport</keyword>
<feature type="transmembrane region" description="Helical" evidence="9">
    <location>
        <begin position="102"/>
        <end position="125"/>
    </location>
</feature>
<evidence type="ECO:0000256" key="3">
    <source>
        <dbReference type="ARBA" id="ARBA00022475"/>
    </source>
</evidence>
<keyword evidence="6" id="KW-0653">Protein transport</keyword>
<feature type="transmembrane region" description="Helical" evidence="9">
    <location>
        <begin position="187"/>
        <end position="213"/>
    </location>
</feature>
<keyword evidence="4 9" id="KW-0812">Transmembrane</keyword>
<dbReference type="PROSITE" id="PS50928">
    <property type="entry name" value="ABC_TM1"/>
    <property type="match status" value="1"/>
</dbReference>
<gene>
    <name evidence="11" type="ORF">GCM10010909_34390</name>
</gene>
<dbReference type="RefSeq" id="WP_284259615.1">
    <property type="nucleotide sequence ID" value="NZ_BSOS01000094.1"/>
</dbReference>
<evidence type="ECO:0000256" key="1">
    <source>
        <dbReference type="ARBA" id="ARBA00004651"/>
    </source>
</evidence>
<evidence type="ECO:0000256" key="8">
    <source>
        <dbReference type="ARBA" id="ARBA00023136"/>
    </source>
</evidence>
<evidence type="ECO:0000259" key="10">
    <source>
        <dbReference type="PROSITE" id="PS50928"/>
    </source>
</evidence>
<organism evidence="11 12">
    <name type="scientific">Acidocella aquatica</name>
    <dbReference type="NCBI Taxonomy" id="1922313"/>
    <lineage>
        <taxon>Bacteria</taxon>
        <taxon>Pseudomonadati</taxon>
        <taxon>Pseudomonadota</taxon>
        <taxon>Alphaproteobacteria</taxon>
        <taxon>Acetobacterales</taxon>
        <taxon>Acidocellaceae</taxon>
        <taxon>Acidocella</taxon>
    </lineage>
</organism>
<keyword evidence="7 9" id="KW-1133">Transmembrane helix</keyword>
<dbReference type="CDD" id="cd06261">
    <property type="entry name" value="TM_PBP2"/>
    <property type="match status" value="1"/>
</dbReference>
<dbReference type="InterPro" id="IPR000515">
    <property type="entry name" value="MetI-like"/>
</dbReference>
<dbReference type="InterPro" id="IPR035906">
    <property type="entry name" value="MetI-like_sf"/>
</dbReference>
<keyword evidence="2 9" id="KW-0813">Transport</keyword>
<dbReference type="InterPro" id="IPR050366">
    <property type="entry name" value="BP-dependent_transpt_permease"/>
</dbReference>
<comment type="caution">
    <text evidence="11">The sequence shown here is derived from an EMBL/GenBank/DDBJ whole genome shotgun (WGS) entry which is preliminary data.</text>
</comment>
<evidence type="ECO:0000256" key="9">
    <source>
        <dbReference type="RuleBase" id="RU363032"/>
    </source>
</evidence>
<evidence type="ECO:0000256" key="2">
    <source>
        <dbReference type="ARBA" id="ARBA00022448"/>
    </source>
</evidence>
<feature type="transmembrane region" description="Helical" evidence="9">
    <location>
        <begin position="131"/>
        <end position="149"/>
    </location>
</feature>
<proteinExistence type="inferred from homology"/>
<keyword evidence="8 9" id="KW-0472">Membrane</keyword>
<dbReference type="SUPFAM" id="SSF161098">
    <property type="entry name" value="MetI-like"/>
    <property type="match status" value="1"/>
</dbReference>
<dbReference type="Gene3D" id="1.10.3720.10">
    <property type="entry name" value="MetI-like"/>
    <property type="match status" value="1"/>
</dbReference>
<keyword evidence="3" id="KW-1003">Cell membrane</keyword>
<sequence>MNNRGGLLAGLALGGLIFCLGFIAPLLVTADPYAIHPAYALQPPSLMFPLGTDELGRNELWLILSGSFATLSVALPAAALAFASGVAYGLACGLAPAWVDHVLMRLLDAVLALPSLIVLLFFAALVPLNNISLVLLLGLISWPALARLVRNEALAQRGRDFVLAAEQSGASRFYVARVHLLRVMAPVLVVNGTFMVGDAIFSLSALSFLGLGVQPPQVSWGSLLQSALNIIALDPWWLILPPGLLVFASLLAASLTGQGLLARWGNAR</sequence>
<comment type="similarity">
    <text evidence="9">Belongs to the binding-protein-dependent transport system permease family.</text>
</comment>
<dbReference type="PANTHER" id="PTHR43386:SF1">
    <property type="entry name" value="D,D-DIPEPTIDE TRANSPORT SYSTEM PERMEASE PROTEIN DDPC-RELATED"/>
    <property type="match status" value="1"/>
</dbReference>
<dbReference type="EMBL" id="BSOS01000094">
    <property type="protein sequence ID" value="GLR68757.1"/>
    <property type="molecule type" value="Genomic_DNA"/>
</dbReference>
<evidence type="ECO:0000256" key="6">
    <source>
        <dbReference type="ARBA" id="ARBA00022927"/>
    </source>
</evidence>